<dbReference type="EMBL" id="CAJOBH010264462">
    <property type="protein sequence ID" value="CAF5159562.1"/>
    <property type="molecule type" value="Genomic_DNA"/>
</dbReference>
<dbReference type="Proteomes" id="UP000681967">
    <property type="component" value="Unassembled WGS sequence"/>
</dbReference>
<dbReference type="EMBL" id="CAJOBJ010370479">
    <property type="protein sequence ID" value="CAF5223178.1"/>
    <property type="molecule type" value="Genomic_DNA"/>
</dbReference>
<dbReference type="Proteomes" id="UP000681720">
    <property type="component" value="Unassembled WGS sequence"/>
</dbReference>
<protein>
    <submittedName>
        <fullName evidence="1">Uncharacterized protein</fullName>
    </submittedName>
</protein>
<gene>
    <name evidence="1" type="ORF">BYL167_LOCUS74188</name>
    <name evidence="2" type="ORF">GIL414_LOCUS85452</name>
</gene>
<reference evidence="1" key="1">
    <citation type="submission" date="2021-02" db="EMBL/GenBank/DDBJ databases">
        <authorList>
            <person name="Nowell W R."/>
        </authorList>
    </citation>
    <scope>NUCLEOTIDE SEQUENCE</scope>
</reference>
<evidence type="ECO:0000313" key="2">
    <source>
        <dbReference type="EMBL" id="CAF5223178.1"/>
    </source>
</evidence>
<accession>A0A8S3GDP0</accession>
<evidence type="ECO:0000313" key="1">
    <source>
        <dbReference type="EMBL" id="CAF5159562.1"/>
    </source>
</evidence>
<dbReference type="AlphaFoldDB" id="A0A8S3GDP0"/>
<proteinExistence type="predicted"/>
<organism evidence="1 3">
    <name type="scientific">Rotaria magnacalcarata</name>
    <dbReference type="NCBI Taxonomy" id="392030"/>
    <lineage>
        <taxon>Eukaryota</taxon>
        <taxon>Metazoa</taxon>
        <taxon>Spiralia</taxon>
        <taxon>Gnathifera</taxon>
        <taxon>Rotifera</taxon>
        <taxon>Eurotatoria</taxon>
        <taxon>Bdelloidea</taxon>
        <taxon>Philodinida</taxon>
        <taxon>Philodinidae</taxon>
        <taxon>Rotaria</taxon>
    </lineage>
</organism>
<comment type="caution">
    <text evidence="1">The sequence shown here is derived from an EMBL/GenBank/DDBJ whole genome shotgun (WGS) entry which is preliminary data.</text>
</comment>
<sequence length="75" mass="8769">MLIKYYSYYNLLNEITDGALYAMSKEDHSSSALQGFEPSAVRLKRKLRLILNKNLRRDQISEENVTLRGFMFYSG</sequence>
<evidence type="ECO:0000313" key="3">
    <source>
        <dbReference type="Proteomes" id="UP000681967"/>
    </source>
</evidence>
<name>A0A8S3GDP0_9BILA</name>